<name>A0ACB5PTN5_9BACT</name>
<protein>
    <submittedName>
        <fullName evidence="1">Uncharacterized protein</fullName>
    </submittedName>
</protein>
<sequence length="262" mass="28271">MHNVEISPQPSTYYLVIARCFLATKYQVALSFQVDTLFMGYDYCFVSSIKTFTAIALLVTVSCSGCWRRGSLAEKADDTAQRAAPQIASVSKTALTDAPLPVLEELPGVVTTSRHYPLLAHTKGRIKRIFFVPGQYVHKGDILVKGYDHNFVVAPMNALVAERLIDGSSYLSPNTVVASLLELEPFQIKIMPPSAYAQPVAPGWGANISRSDDKTFVASGVVLGSHITADGSLFVDLRLRRLAGGSLLAGTEIKAVLAPPSL</sequence>
<dbReference type="Proteomes" id="UP000605392">
    <property type="component" value="Unassembled WGS sequence"/>
</dbReference>
<proteinExistence type="predicted"/>
<evidence type="ECO:0000313" key="1">
    <source>
        <dbReference type="EMBL" id="GGF70867.1"/>
    </source>
</evidence>
<evidence type="ECO:0000313" key="2">
    <source>
        <dbReference type="Proteomes" id="UP000605392"/>
    </source>
</evidence>
<reference evidence="1 2" key="1">
    <citation type="journal article" date="2019" name="Int. J. Syst. Evol. Microbiol.">
        <title>The Global Catalogue of Microorganisms (GCM) 10K type strain sequencing project: providing services to taxonomists for standard genome sequencing and annotation.</title>
        <authorList>
            <consortium name="The Broad Institute Genomics Platform"/>
            <consortium name="The Broad Institute Genome Sequencing Center for Infectious Disease"/>
            <person name="Wu L."/>
            <person name="Ma J."/>
        </authorList>
    </citation>
    <scope>NUCLEOTIDE SEQUENCE [LARGE SCALE GENOMIC DNA]</scope>
    <source>
        <strain evidence="1 2">CGMCC 1.12720</strain>
    </source>
</reference>
<organism evidence="1 2">
    <name type="scientific">Hymenobacter qilianensis</name>
    <dbReference type="NCBI Taxonomy" id="1385715"/>
    <lineage>
        <taxon>Bacteria</taxon>
        <taxon>Pseudomonadati</taxon>
        <taxon>Bacteroidota</taxon>
        <taxon>Cytophagia</taxon>
        <taxon>Cytophagales</taxon>
        <taxon>Hymenobacteraceae</taxon>
        <taxon>Hymenobacter</taxon>
    </lineage>
</organism>
<keyword evidence="2" id="KW-1185">Reference proteome</keyword>
<accession>A0ACB5PTN5</accession>
<gene>
    <name evidence="1" type="ORF">GCM10011375_27440</name>
</gene>
<dbReference type="EMBL" id="BMFN01000002">
    <property type="protein sequence ID" value="GGF70867.1"/>
    <property type="molecule type" value="Genomic_DNA"/>
</dbReference>
<comment type="caution">
    <text evidence="1">The sequence shown here is derived from an EMBL/GenBank/DDBJ whole genome shotgun (WGS) entry which is preliminary data.</text>
</comment>